<dbReference type="Pfam" id="PF07992">
    <property type="entry name" value="Pyr_redox_2"/>
    <property type="match status" value="1"/>
</dbReference>
<dbReference type="SUPFAM" id="SSF52799">
    <property type="entry name" value="(Phosphotyrosine protein) phosphatases II"/>
    <property type="match status" value="1"/>
</dbReference>
<evidence type="ECO:0000259" key="9">
    <source>
        <dbReference type="Pfam" id="PF07992"/>
    </source>
</evidence>
<dbReference type="Gene3D" id="3.50.50.60">
    <property type="entry name" value="FAD/NAD(P)-binding domain"/>
    <property type="match status" value="2"/>
</dbReference>
<keyword evidence="4" id="KW-0274">FAD</keyword>
<keyword evidence="5" id="KW-0809">Transit peptide</keyword>
<protein>
    <submittedName>
        <fullName evidence="10">TIGR01244 family phosphatase</fullName>
    </submittedName>
</protein>
<keyword evidence="3" id="KW-0874">Quinone</keyword>
<comment type="cofactor">
    <cofactor evidence="1">
        <name>FAD</name>
        <dbReference type="ChEBI" id="CHEBI:57692"/>
    </cofactor>
</comment>
<name>A0A317E2P1_9PROT</name>
<proteinExistence type="predicted"/>
<evidence type="ECO:0000313" key="11">
    <source>
        <dbReference type="Proteomes" id="UP000246077"/>
    </source>
</evidence>
<dbReference type="InterPro" id="IPR005939">
    <property type="entry name" value="BLH_phosphatase-like"/>
</dbReference>
<evidence type="ECO:0000256" key="4">
    <source>
        <dbReference type="ARBA" id="ARBA00022827"/>
    </source>
</evidence>
<evidence type="ECO:0000259" key="8">
    <source>
        <dbReference type="Pfam" id="PF04273"/>
    </source>
</evidence>
<dbReference type="InterPro" id="IPR029021">
    <property type="entry name" value="Prot-tyrosine_phosphatase-like"/>
</dbReference>
<dbReference type="PANTHER" id="PTHR10632">
    <property type="entry name" value="SULFIDE:QUINONE OXIDOREDUCTASE"/>
    <property type="match status" value="1"/>
</dbReference>
<dbReference type="SUPFAM" id="SSF51905">
    <property type="entry name" value="FAD/NAD(P)-binding domain"/>
    <property type="match status" value="2"/>
</dbReference>
<evidence type="ECO:0000256" key="6">
    <source>
        <dbReference type="ARBA" id="ARBA00023002"/>
    </source>
</evidence>
<dbReference type="GO" id="GO:0070224">
    <property type="term" value="F:sulfide:quinone oxidoreductase activity"/>
    <property type="evidence" value="ECO:0007669"/>
    <property type="project" value="TreeGrafter"/>
</dbReference>
<dbReference type="Proteomes" id="UP000246077">
    <property type="component" value="Unassembled WGS sequence"/>
</dbReference>
<feature type="domain" description="Beta-lactamase hydrolase-like protein phosphatase-like" evidence="8">
    <location>
        <begin position="4"/>
        <end position="110"/>
    </location>
</feature>
<keyword evidence="6" id="KW-0560">Oxidoreductase</keyword>
<keyword evidence="11" id="KW-1185">Reference proteome</keyword>
<dbReference type="InterPro" id="IPR015904">
    <property type="entry name" value="Sulphide_quinone_reductase"/>
</dbReference>
<sequence>MDRLKKLTPFLSVAPQIGEADVGALSALGYRAIINNRPDGEAADQPAGTTIEAAARRHGLAYRHIPVISGQAPDAAAEAFRAALDDLKGPVLAFCRTGTRSTTLWALAEAHHLTAEALIATAAGAGYDIEGLRGRLEALAASGKGGGDVLPFTRATSFDVLIVGGGAAGCAAAASLRKRRPDLAIAIVEPSDKHYYQPAWTLVGAGAFDRARTERPMARVIPKGVRWIRAAAAAFEPERNLVVLEDGGRLAYRTLVVAPGLTLRWNAIEGLAETLGRNGVTSNYLFDLAPYTFQLVQGLRGGRAIFTQPPMPIKCAGAPQKALYLSCDYWRRQGVLSKIEVELDNAGAVLFGVGTFVPPLMKYVEAYGARLAFNSNLKAVDGAKREAHFDVKAADGTVSRVVKPFDMLHVVPPQSAPDFIQASPFADAAGWVDVDQETLRHKRYGNVFSLGDVASAPNAKTAAAVRKQAPVVAENIIAILDGKSPRAIYDGYGSCPLTVEKGKVVLAEFGYGGKLLPTFPLDPAVPRRLAWWLKADFMPTLYFDFMLKGREWLAAPKLLPHEPQARAEDPSLDDCAKSSPARQAGRR</sequence>
<dbReference type="InterPro" id="IPR036188">
    <property type="entry name" value="FAD/NAD-bd_sf"/>
</dbReference>
<dbReference type="GO" id="GO:0070221">
    <property type="term" value="P:sulfide oxidation, using sulfide:quinone oxidoreductase"/>
    <property type="evidence" value="ECO:0007669"/>
    <property type="project" value="TreeGrafter"/>
</dbReference>
<dbReference type="GO" id="GO:0016787">
    <property type="term" value="F:hydrolase activity"/>
    <property type="evidence" value="ECO:0007669"/>
    <property type="project" value="InterPro"/>
</dbReference>
<dbReference type="PANTHER" id="PTHR10632:SF2">
    <property type="entry name" value="SULFIDE:QUINONE OXIDOREDUCTASE, MITOCHONDRIAL"/>
    <property type="match status" value="1"/>
</dbReference>
<feature type="domain" description="FAD/NAD(P)-binding" evidence="9">
    <location>
        <begin position="158"/>
        <end position="278"/>
    </location>
</feature>
<dbReference type="FunFam" id="3.50.50.60:FF:000034">
    <property type="entry name" value="sulfide:quinone oxidoreductase, mitochondrial"/>
    <property type="match status" value="1"/>
</dbReference>
<evidence type="ECO:0000256" key="2">
    <source>
        <dbReference type="ARBA" id="ARBA00022630"/>
    </source>
</evidence>
<gene>
    <name evidence="10" type="ORF">DKG75_14325</name>
</gene>
<accession>A0A317E2P1</accession>
<dbReference type="Pfam" id="PF04273">
    <property type="entry name" value="BLH_phosphatase"/>
    <property type="match status" value="1"/>
</dbReference>
<dbReference type="InterPro" id="IPR023753">
    <property type="entry name" value="FAD/NAD-binding_dom"/>
</dbReference>
<evidence type="ECO:0000256" key="7">
    <source>
        <dbReference type="SAM" id="MobiDB-lite"/>
    </source>
</evidence>
<dbReference type="RefSeq" id="WP_109921817.1">
    <property type="nucleotide sequence ID" value="NZ_QGLF01000004.1"/>
</dbReference>
<dbReference type="EMBL" id="QGLF01000004">
    <property type="protein sequence ID" value="PWR19643.1"/>
    <property type="molecule type" value="Genomic_DNA"/>
</dbReference>
<evidence type="ECO:0000256" key="3">
    <source>
        <dbReference type="ARBA" id="ARBA00022719"/>
    </source>
</evidence>
<dbReference type="GO" id="GO:0071949">
    <property type="term" value="F:FAD binding"/>
    <property type="evidence" value="ECO:0007669"/>
    <property type="project" value="TreeGrafter"/>
</dbReference>
<dbReference type="AlphaFoldDB" id="A0A317E2P1"/>
<evidence type="ECO:0000313" key="10">
    <source>
        <dbReference type="EMBL" id="PWR19643.1"/>
    </source>
</evidence>
<feature type="region of interest" description="Disordered" evidence="7">
    <location>
        <begin position="563"/>
        <end position="587"/>
    </location>
</feature>
<keyword evidence="2" id="KW-0285">Flavoprotein</keyword>
<reference evidence="11" key="1">
    <citation type="submission" date="2018-05" db="EMBL/GenBank/DDBJ databases">
        <title>Zavarzinia sp. HR-AS.</title>
        <authorList>
            <person name="Lee Y."/>
            <person name="Jeon C.O."/>
        </authorList>
    </citation>
    <scope>NUCLEOTIDE SEQUENCE [LARGE SCALE GENOMIC DNA]</scope>
    <source>
        <strain evidence="11">DSM 1231</strain>
    </source>
</reference>
<organism evidence="10 11">
    <name type="scientific">Zavarzinia compransoris</name>
    <dbReference type="NCBI Taxonomy" id="1264899"/>
    <lineage>
        <taxon>Bacteria</taxon>
        <taxon>Pseudomonadati</taxon>
        <taxon>Pseudomonadota</taxon>
        <taxon>Alphaproteobacteria</taxon>
        <taxon>Rhodospirillales</taxon>
        <taxon>Zavarziniaceae</taxon>
        <taxon>Zavarzinia</taxon>
    </lineage>
</organism>
<dbReference type="GO" id="GO:0048038">
    <property type="term" value="F:quinone binding"/>
    <property type="evidence" value="ECO:0007669"/>
    <property type="project" value="UniProtKB-KW"/>
</dbReference>
<dbReference type="Gene3D" id="3.90.190.10">
    <property type="entry name" value="Protein tyrosine phosphatase superfamily"/>
    <property type="match status" value="1"/>
</dbReference>
<comment type="caution">
    <text evidence="10">The sequence shown here is derived from an EMBL/GenBank/DDBJ whole genome shotgun (WGS) entry which is preliminary data.</text>
</comment>
<evidence type="ECO:0000256" key="1">
    <source>
        <dbReference type="ARBA" id="ARBA00001974"/>
    </source>
</evidence>
<dbReference type="NCBIfam" id="TIGR01244">
    <property type="entry name" value="TIGR01244 family sulfur transferase"/>
    <property type="match status" value="1"/>
</dbReference>
<evidence type="ECO:0000256" key="5">
    <source>
        <dbReference type="ARBA" id="ARBA00022946"/>
    </source>
</evidence>
<dbReference type="OrthoDB" id="9805710at2"/>